<dbReference type="PANTHER" id="PTHR45266">
    <property type="entry name" value="OXALOACETATE DECARBOXYLASE ALPHA CHAIN"/>
    <property type="match status" value="1"/>
</dbReference>
<dbReference type="Pfam" id="PF00364">
    <property type="entry name" value="Biotin_lipoyl"/>
    <property type="match status" value="1"/>
</dbReference>
<sequence length="129" mass="12818">MRRFRVVVNGSEFEVAIEEIAGAGAAADVVAAVPAPREAGTSSAAPAARPVSRAAAVSPTGAIIAQMPGTIVGVEVSSGDRVTRGQTLLILEAMKMANEVVAPADGVVGEVKVVKGASVNAGDVLVVLT</sequence>
<keyword evidence="1" id="KW-0092">Biotin</keyword>
<feature type="domain" description="Lipoyl-binding" evidence="2">
    <location>
        <begin position="53"/>
        <end position="129"/>
    </location>
</feature>
<gene>
    <name evidence="3" type="ORF">SAMN02745124_00029</name>
</gene>
<accession>A0A1M5RW04</accession>
<dbReference type="InterPro" id="IPR000089">
    <property type="entry name" value="Biotin_lipoyl"/>
</dbReference>
<dbReference type="FunFam" id="2.40.50.100:FF:000003">
    <property type="entry name" value="Acetyl-CoA carboxylase biotin carboxyl carrier protein"/>
    <property type="match status" value="1"/>
</dbReference>
<dbReference type="Gene3D" id="2.40.50.100">
    <property type="match status" value="1"/>
</dbReference>
<dbReference type="AlphaFoldDB" id="A0A1M5RW04"/>
<dbReference type="InterPro" id="IPR050709">
    <property type="entry name" value="Biotin_Carboxyl_Carrier/Decarb"/>
</dbReference>
<dbReference type="InterPro" id="IPR011053">
    <property type="entry name" value="Single_hybrid_motif"/>
</dbReference>
<keyword evidence="4" id="KW-1185">Reference proteome</keyword>
<evidence type="ECO:0000256" key="1">
    <source>
        <dbReference type="ARBA" id="ARBA00023267"/>
    </source>
</evidence>
<evidence type="ECO:0000313" key="3">
    <source>
        <dbReference type="EMBL" id="SHH30485.1"/>
    </source>
</evidence>
<dbReference type="EMBL" id="FQXS01000001">
    <property type="protein sequence ID" value="SHH30485.1"/>
    <property type="molecule type" value="Genomic_DNA"/>
</dbReference>
<dbReference type="SUPFAM" id="SSF51230">
    <property type="entry name" value="Single hybrid motif"/>
    <property type="match status" value="1"/>
</dbReference>
<evidence type="ECO:0000313" key="4">
    <source>
        <dbReference type="Proteomes" id="UP000184139"/>
    </source>
</evidence>
<dbReference type="CDD" id="cd06850">
    <property type="entry name" value="biotinyl_domain"/>
    <property type="match status" value="1"/>
</dbReference>
<dbReference type="PANTHER" id="PTHR45266:SF3">
    <property type="entry name" value="OXALOACETATE DECARBOXYLASE ALPHA CHAIN"/>
    <property type="match status" value="1"/>
</dbReference>
<dbReference type="InterPro" id="IPR001882">
    <property type="entry name" value="Biotin_BS"/>
</dbReference>
<dbReference type="RefSeq" id="WP_073372810.1">
    <property type="nucleotide sequence ID" value="NZ_FQXS01000001.1"/>
</dbReference>
<protein>
    <submittedName>
        <fullName evidence="3">Biotin-requiring enzyme</fullName>
    </submittedName>
</protein>
<evidence type="ECO:0000259" key="2">
    <source>
        <dbReference type="PROSITE" id="PS50968"/>
    </source>
</evidence>
<dbReference type="PROSITE" id="PS50968">
    <property type="entry name" value="BIOTINYL_LIPOYL"/>
    <property type="match status" value="1"/>
</dbReference>
<proteinExistence type="predicted"/>
<reference evidence="3 4" key="1">
    <citation type="submission" date="2016-11" db="EMBL/GenBank/DDBJ databases">
        <authorList>
            <person name="Jaros S."/>
            <person name="Januszkiewicz K."/>
            <person name="Wedrychowicz H."/>
        </authorList>
    </citation>
    <scope>NUCLEOTIDE SEQUENCE [LARGE SCALE GENOMIC DNA]</scope>
    <source>
        <strain evidence="3 4">DSM 9705</strain>
    </source>
</reference>
<organism evidence="3 4">
    <name type="scientific">Desulfofustis glycolicus DSM 9705</name>
    <dbReference type="NCBI Taxonomy" id="1121409"/>
    <lineage>
        <taxon>Bacteria</taxon>
        <taxon>Pseudomonadati</taxon>
        <taxon>Thermodesulfobacteriota</taxon>
        <taxon>Desulfobulbia</taxon>
        <taxon>Desulfobulbales</taxon>
        <taxon>Desulfocapsaceae</taxon>
        <taxon>Desulfofustis</taxon>
    </lineage>
</organism>
<dbReference type="STRING" id="1121409.SAMN02745124_00029"/>
<dbReference type="PROSITE" id="PS00188">
    <property type="entry name" value="BIOTIN"/>
    <property type="match status" value="1"/>
</dbReference>
<name>A0A1M5RW04_9BACT</name>
<dbReference type="OrthoDB" id="9769961at2"/>
<dbReference type="Proteomes" id="UP000184139">
    <property type="component" value="Unassembled WGS sequence"/>
</dbReference>